<organism evidence="3 4">
    <name type="scientific">Paenibacillus amylolyticus</name>
    <dbReference type="NCBI Taxonomy" id="1451"/>
    <lineage>
        <taxon>Bacteria</taxon>
        <taxon>Bacillati</taxon>
        <taxon>Bacillota</taxon>
        <taxon>Bacilli</taxon>
        <taxon>Bacillales</taxon>
        <taxon>Paenibacillaceae</taxon>
        <taxon>Paenibacillus</taxon>
    </lineage>
</organism>
<evidence type="ECO:0008006" key="5">
    <source>
        <dbReference type="Google" id="ProtNLM"/>
    </source>
</evidence>
<dbReference type="RefSeq" id="WP_084650171.1">
    <property type="nucleotide sequence ID" value="NZ_CP145892.1"/>
</dbReference>
<name>A0ABD8B0Z6_PAEAM</name>
<reference evidence="3 4" key="1">
    <citation type="submission" date="2024-02" db="EMBL/GenBank/DDBJ databases">
        <title>Complete sequences of two Paenibacillus sp. strains and one Lysinibacillus strain isolated from the environment on STAA medium highlight biotechnological potential.</title>
        <authorList>
            <person name="Attere S.A."/>
            <person name="Piche L.C."/>
            <person name="Intertaglia L."/>
            <person name="Lami R."/>
            <person name="Charette S.J."/>
            <person name="Vincent A.T."/>
        </authorList>
    </citation>
    <scope>NUCLEOTIDE SEQUENCE [LARGE SCALE GENOMIC DNA]</scope>
    <source>
        <strain evidence="3 4">Y5S-7</strain>
    </source>
</reference>
<proteinExistence type="predicted"/>
<dbReference type="PROSITE" id="PS51257">
    <property type="entry name" value="PROKAR_LIPOPROTEIN"/>
    <property type="match status" value="1"/>
</dbReference>
<dbReference type="Proteomes" id="UP001364764">
    <property type="component" value="Chromosome"/>
</dbReference>
<dbReference type="GeneID" id="93476708"/>
<gene>
    <name evidence="3" type="ORF">V6668_14545</name>
</gene>
<feature type="region of interest" description="Disordered" evidence="1">
    <location>
        <begin position="27"/>
        <end position="63"/>
    </location>
</feature>
<evidence type="ECO:0000313" key="4">
    <source>
        <dbReference type="Proteomes" id="UP001364764"/>
    </source>
</evidence>
<sequence length="217" mass="23621">MFQPRFIMMSISLIVIVLTLAACSGSNEPLPSPQPSMPVGEPAPAPSTENEQPSETEEANETERPLTASFEMLTADGNQSLEATLQQGEGFSLYVFEKFTFDAAQGRLSLTSNADYYVDIEPLPSDYNLAELETAGKEELVKAGKVSDYSGELVEHPLGHAKLYLQASGEEGISDYMVWKSEEEEAFLFRLHNPKGEEASDFASPVLVSLSTVQGDS</sequence>
<evidence type="ECO:0000313" key="3">
    <source>
        <dbReference type="EMBL" id="WWP23335.1"/>
    </source>
</evidence>
<accession>A0ABD8B0Z6</accession>
<dbReference type="AlphaFoldDB" id="A0ABD8B0Z6"/>
<evidence type="ECO:0000256" key="2">
    <source>
        <dbReference type="SAM" id="SignalP"/>
    </source>
</evidence>
<feature type="chain" id="PRO_5044804302" description="Lipoprotein" evidence="2">
    <location>
        <begin position="22"/>
        <end position="217"/>
    </location>
</feature>
<dbReference type="EMBL" id="CP145892">
    <property type="protein sequence ID" value="WWP23335.1"/>
    <property type="molecule type" value="Genomic_DNA"/>
</dbReference>
<protein>
    <recommendedName>
        <fullName evidence="5">Lipoprotein</fullName>
    </recommendedName>
</protein>
<keyword evidence="2" id="KW-0732">Signal</keyword>
<evidence type="ECO:0000256" key="1">
    <source>
        <dbReference type="SAM" id="MobiDB-lite"/>
    </source>
</evidence>
<feature type="signal peptide" evidence="2">
    <location>
        <begin position="1"/>
        <end position="21"/>
    </location>
</feature>
<feature type="compositionally biased region" description="Pro residues" evidence="1">
    <location>
        <begin position="30"/>
        <end position="45"/>
    </location>
</feature>